<evidence type="ECO:0000313" key="2">
    <source>
        <dbReference type="Proteomes" id="UP001317322"/>
    </source>
</evidence>
<keyword evidence="2" id="KW-1185">Reference proteome</keyword>
<dbReference type="SUPFAM" id="SSF55144">
    <property type="entry name" value="LigT-like"/>
    <property type="match status" value="1"/>
</dbReference>
<accession>A0ABY5K9N7</accession>
<dbReference type="GO" id="GO:0016874">
    <property type="term" value="F:ligase activity"/>
    <property type="evidence" value="ECO:0007669"/>
    <property type="project" value="UniProtKB-KW"/>
</dbReference>
<dbReference type="Gene3D" id="3.90.1140.10">
    <property type="entry name" value="Cyclic phosphodiesterase"/>
    <property type="match status" value="1"/>
</dbReference>
<keyword evidence="1" id="KW-0436">Ligase</keyword>
<dbReference type="PANTHER" id="PTHR40037">
    <property type="entry name" value="PHOSPHOESTERASE YJCG-RELATED"/>
    <property type="match status" value="1"/>
</dbReference>
<dbReference type="Pfam" id="PF13563">
    <property type="entry name" value="2_5_RNA_ligase2"/>
    <property type="match status" value="1"/>
</dbReference>
<dbReference type="InterPro" id="IPR050580">
    <property type="entry name" value="2H_phosphoesterase_YjcG-like"/>
</dbReference>
<dbReference type="PANTHER" id="PTHR40037:SF1">
    <property type="entry name" value="PHOSPHOESTERASE SAOUHSC_00951-RELATED"/>
    <property type="match status" value="1"/>
</dbReference>
<dbReference type="RefSeq" id="WP_227564233.1">
    <property type="nucleotide sequence ID" value="NZ_CP101989.1"/>
</dbReference>
<gene>
    <name evidence="1" type="ORF">NP075_05165</name>
</gene>
<dbReference type="InterPro" id="IPR009097">
    <property type="entry name" value="Cyclic_Pdiesterase"/>
</dbReference>
<protein>
    <submittedName>
        <fullName evidence="1">2'-5' RNA ligase family protein</fullName>
    </submittedName>
</protein>
<organism evidence="1 2">
    <name type="scientific">Cellulomonas wangsupingiae</name>
    <dbReference type="NCBI Taxonomy" id="2968085"/>
    <lineage>
        <taxon>Bacteria</taxon>
        <taxon>Bacillati</taxon>
        <taxon>Actinomycetota</taxon>
        <taxon>Actinomycetes</taxon>
        <taxon>Micrococcales</taxon>
        <taxon>Cellulomonadaceae</taxon>
        <taxon>Cellulomonas</taxon>
    </lineage>
</organism>
<dbReference type="Proteomes" id="UP001317322">
    <property type="component" value="Chromosome"/>
</dbReference>
<evidence type="ECO:0000313" key="1">
    <source>
        <dbReference type="EMBL" id="UUI66116.1"/>
    </source>
</evidence>
<proteinExistence type="predicted"/>
<dbReference type="EMBL" id="CP101989">
    <property type="protein sequence ID" value="UUI66116.1"/>
    <property type="molecule type" value="Genomic_DNA"/>
</dbReference>
<sequence>MAVTVPEPFRSRLHDARVRCGDPQARNVVPHVTLIGPTGVPDDRIADVDAQLARTAASHEPFRVRLHGAQTFRPVSPVVFVALEAGAEQCAALEAALRTGLLRTEPRFPYHPHVTVAHDLDDAVLDEVQDAMADFDAEFEVAHLHRFVYDDGAWRPARQFVLGAADAGATAPA</sequence>
<reference evidence="1 2" key="1">
    <citation type="submission" date="2022-07" db="EMBL/GenBank/DDBJ databases">
        <title>Novel species in genus cellulomonas.</title>
        <authorList>
            <person name="Ye L."/>
        </authorList>
    </citation>
    <scope>NUCLEOTIDE SEQUENCE [LARGE SCALE GENOMIC DNA]</scope>
    <source>
        <strain evidence="2">zg-Y908</strain>
    </source>
</reference>
<name>A0ABY5K9N7_9CELL</name>